<gene>
    <name evidence="15" type="ORF">ID09_03555</name>
</gene>
<evidence type="ECO:0000256" key="9">
    <source>
        <dbReference type="ARBA" id="ARBA00023136"/>
    </source>
</evidence>
<feature type="domain" description="PLD phosphodiesterase" evidence="14">
    <location>
        <begin position="426"/>
        <end position="453"/>
    </location>
</feature>
<dbReference type="PANTHER" id="PTHR21248">
    <property type="entry name" value="CARDIOLIPIN SYNTHASE"/>
    <property type="match status" value="1"/>
</dbReference>
<evidence type="ECO:0000256" key="8">
    <source>
        <dbReference type="ARBA" id="ARBA00023098"/>
    </source>
</evidence>
<evidence type="ECO:0000256" key="3">
    <source>
        <dbReference type="ARBA" id="ARBA00022516"/>
    </source>
</evidence>
<dbReference type="Gene3D" id="3.30.870.10">
    <property type="entry name" value="Endonuclease Chain A"/>
    <property type="match status" value="2"/>
</dbReference>
<dbReference type="AlphaFoldDB" id="A0A075SFS4"/>
<evidence type="ECO:0000259" key="14">
    <source>
        <dbReference type="PROSITE" id="PS50035"/>
    </source>
</evidence>
<protein>
    <recommendedName>
        <fullName evidence="12">Cardiolipin synthase</fullName>
        <ecNumber evidence="12">2.7.8.-</ecNumber>
    </recommendedName>
</protein>
<evidence type="ECO:0000256" key="2">
    <source>
        <dbReference type="ARBA" id="ARBA00022475"/>
    </source>
</evidence>
<keyword evidence="5 13" id="KW-0812">Transmembrane</keyword>
<dbReference type="CDD" id="cd09154">
    <property type="entry name" value="PLDc_SMU_988_like_1"/>
    <property type="match status" value="1"/>
</dbReference>
<evidence type="ECO:0000313" key="16">
    <source>
        <dbReference type="Proteomes" id="UP000028185"/>
    </source>
</evidence>
<dbReference type="RefSeq" id="WP_024382247.1">
    <property type="nucleotide sequence ID" value="NZ_ALLE01000004.1"/>
</dbReference>
<dbReference type="SUPFAM" id="SSF56024">
    <property type="entry name" value="Phospholipase D/nuclease"/>
    <property type="match status" value="2"/>
</dbReference>
<keyword evidence="4" id="KW-0808">Transferase</keyword>
<keyword evidence="8" id="KW-0443">Lipid metabolism</keyword>
<keyword evidence="3" id="KW-0444">Lipid biosynthesis</keyword>
<reference evidence="15 16" key="1">
    <citation type="journal article" date="2014" name="Genome Announc.">
        <title>Whole-Genome Sequence of Streptococcus suis Serotype 4 Reference Strain 6407.</title>
        <authorList>
            <person name="Wang K."/>
            <person name="Chen J."/>
            <person name="Yao H."/>
            <person name="Lu C."/>
        </authorList>
    </citation>
    <scope>NUCLEOTIDE SEQUENCE [LARGE SCALE GENOMIC DNA]</scope>
    <source>
        <strain evidence="15">6407</strain>
    </source>
</reference>
<name>A0A075SFS4_STRSU</name>
<evidence type="ECO:0000313" key="15">
    <source>
        <dbReference type="EMBL" id="AIG43164.1"/>
    </source>
</evidence>
<dbReference type="InterPro" id="IPR025202">
    <property type="entry name" value="PLD-like_dom"/>
</dbReference>
<evidence type="ECO:0000256" key="4">
    <source>
        <dbReference type="ARBA" id="ARBA00022679"/>
    </source>
</evidence>
<evidence type="ECO:0000256" key="5">
    <source>
        <dbReference type="ARBA" id="ARBA00022692"/>
    </source>
</evidence>
<dbReference type="PANTHER" id="PTHR21248:SF22">
    <property type="entry name" value="PHOSPHOLIPASE D"/>
    <property type="match status" value="1"/>
</dbReference>
<dbReference type="EMBL" id="CP008921">
    <property type="protein sequence ID" value="AIG43164.1"/>
    <property type="molecule type" value="Genomic_DNA"/>
</dbReference>
<dbReference type="Pfam" id="PF13396">
    <property type="entry name" value="PLDc_N"/>
    <property type="match status" value="1"/>
</dbReference>
<evidence type="ECO:0000256" key="7">
    <source>
        <dbReference type="ARBA" id="ARBA00022989"/>
    </source>
</evidence>
<dbReference type="Proteomes" id="UP000028185">
    <property type="component" value="Chromosome"/>
</dbReference>
<accession>A0A075SFS4</accession>
<dbReference type="SMART" id="SM00155">
    <property type="entry name" value="PLDc"/>
    <property type="match status" value="2"/>
</dbReference>
<keyword evidence="7 13" id="KW-1133">Transmembrane helix</keyword>
<feature type="transmembrane region" description="Helical" evidence="13">
    <location>
        <begin position="12"/>
        <end position="30"/>
    </location>
</feature>
<evidence type="ECO:0000256" key="13">
    <source>
        <dbReference type="SAM" id="Phobius"/>
    </source>
</evidence>
<dbReference type="InterPro" id="IPR022924">
    <property type="entry name" value="Cardiolipin_synthase"/>
</dbReference>
<dbReference type="HOGENOM" id="CLU_038053_1_2_9"/>
<feature type="domain" description="PLD phosphodiesterase" evidence="14">
    <location>
        <begin position="244"/>
        <end position="271"/>
    </location>
</feature>
<keyword evidence="6" id="KW-0677">Repeat</keyword>
<dbReference type="EC" id="2.7.8.-" evidence="12"/>
<evidence type="ECO:0000256" key="1">
    <source>
        <dbReference type="ARBA" id="ARBA00004651"/>
    </source>
</evidence>
<organism evidence="15 16">
    <name type="scientific">Streptococcus suis 6407</name>
    <dbReference type="NCBI Taxonomy" id="1214179"/>
    <lineage>
        <taxon>Bacteria</taxon>
        <taxon>Bacillati</taxon>
        <taxon>Bacillota</taxon>
        <taxon>Bacilli</taxon>
        <taxon>Lactobacillales</taxon>
        <taxon>Streptococcaceae</taxon>
        <taxon>Streptococcus</taxon>
    </lineage>
</organism>
<dbReference type="Pfam" id="PF13091">
    <property type="entry name" value="PLDc_2"/>
    <property type="match status" value="2"/>
</dbReference>
<sequence length="515" mass="59886">MEKLWKIIYSRTFIVISLIILTIFLILWLVGSAATYMPALLIVLQIFSIFVAISIINRPMNTSFKLTWIIFVIGIPIFGALFYFILQSNIETKRYRKNFHKQAQRLREYSKTSEKVMKALEQEDKEQLKLAHFMSEYVGYPIHTNTDAVYFSTGQEKFEALLEELKKAEQYIFMEYFIVDMGYMWGSILDILKEKAVQGVEVRFMYDGMNSLTNLPYNYYKTLRKYGIKAKVFSQIIPALSTVQNNRDHRKIAIIDGKVAFTGGINIADEYINKKVRFGYWKDAAIMIRGEAVANFTLMFLQMWNYNEKTETDDLKYLKTHKDLETKTVDAEGFFLPYGENPFDGDEVAKRVCLDMIQSATDYIYIMTPYLVLDDEMIDNLTYAAKRGVEVRILLPHIYDKKSAYLAARTDFPTYLEAGIEIFEFQPGFVHSKVVLVDDKKATVGTVNMDFRSFYLNFECGLYIYNHSAVLAAIKDDFTHSFKKSQQINLLTFHKTYSWYKRLGGALLRIISPLL</sequence>
<dbReference type="GO" id="GO:0032049">
    <property type="term" value="P:cardiolipin biosynthetic process"/>
    <property type="evidence" value="ECO:0007669"/>
    <property type="project" value="UniProtKB-UniRule"/>
</dbReference>
<keyword evidence="10" id="KW-0594">Phospholipid biosynthesis</keyword>
<dbReference type="GO" id="GO:0008808">
    <property type="term" value="F:cardiolipin synthase activity"/>
    <property type="evidence" value="ECO:0007669"/>
    <property type="project" value="UniProtKB-UniRule"/>
</dbReference>
<evidence type="ECO:0000256" key="10">
    <source>
        <dbReference type="ARBA" id="ARBA00023209"/>
    </source>
</evidence>
<dbReference type="PROSITE" id="PS50035">
    <property type="entry name" value="PLD"/>
    <property type="match status" value="2"/>
</dbReference>
<keyword evidence="9 13" id="KW-0472">Membrane</keyword>
<evidence type="ECO:0000256" key="6">
    <source>
        <dbReference type="ARBA" id="ARBA00022737"/>
    </source>
</evidence>
<keyword evidence="11" id="KW-1208">Phospholipid metabolism</keyword>
<dbReference type="GO" id="GO:0005886">
    <property type="term" value="C:plasma membrane"/>
    <property type="evidence" value="ECO:0007669"/>
    <property type="project" value="UniProtKB-SubCell"/>
</dbReference>
<comment type="subcellular location">
    <subcellularLocation>
        <location evidence="1">Cell membrane</location>
        <topology evidence="1">Multi-pass membrane protein</topology>
    </subcellularLocation>
</comment>
<evidence type="ECO:0000256" key="12">
    <source>
        <dbReference type="NCBIfam" id="TIGR04265"/>
    </source>
</evidence>
<proteinExistence type="predicted"/>
<dbReference type="InterPro" id="IPR001736">
    <property type="entry name" value="PLipase_D/transphosphatidylase"/>
</dbReference>
<dbReference type="CDD" id="cd09160">
    <property type="entry name" value="PLDc_SMU_988_like_2"/>
    <property type="match status" value="1"/>
</dbReference>
<feature type="transmembrane region" description="Helical" evidence="13">
    <location>
        <begin position="36"/>
        <end position="56"/>
    </location>
</feature>
<dbReference type="NCBIfam" id="TIGR04265">
    <property type="entry name" value="bac_cardiolipin"/>
    <property type="match status" value="1"/>
</dbReference>
<evidence type="ECO:0000256" key="11">
    <source>
        <dbReference type="ARBA" id="ARBA00023264"/>
    </source>
</evidence>
<dbReference type="PATRIC" id="fig|1214179.4.peg.678"/>
<dbReference type="InterPro" id="IPR027379">
    <property type="entry name" value="CLS_N"/>
</dbReference>
<feature type="transmembrane region" description="Helical" evidence="13">
    <location>
        <begin position="68"/>
        <end position="86"/>
    </location>
</feature>
<keyword evidence="2" id="KW-1003">Cell membrane</keyword>